<evidence type="ECO:0000256" key="1">
    <source>
        <dbReference type="SAM" id="SignalP"/>
    </source>
</evidence>
<reference evidence="3 5" key="2">
    <citation type="submission" date="2021-06" db="EMBL/GenBank/DDBJ databases">
        <title>Interrogation of the integrated mobile genetic elements in gut-associated Bacteroides with a consensus prediction approach.</title>
        <authorList>
            <person name="Campbell D.E."/>
            <person name="Leigh J.R."/>
            <person name="Kim T."/>
            <person name="England W."/>
            <person name="Whitaker R.J."/>
            <person name="Degnan P.H."/>
        </authorList>
    </citation>
    <scope>NUCLEOTIDE SEQUENCE [LARGE SCALE GENOMIC DNA]</scope>
    <source>
        <strain evidence="3 5">WAL8669</strain>
    </source>
</reference>
<proteinExistence type="predicted"/>
<dbReference type="SUPFAM" id="SSF49899">
    <property type="entry name" value="Concanavalin A-like lectins/glucanases"/>
    <property type="match status" value="1"/>
</dbReference>
<organism evidence="2 4">
    <name type="scientific">Bacteroides thetaiotaomicron</name>
    <dbReference type="NCBI Taxonomy" id="818"/>
    <lineage>
        <taxon>Bacteria</taxon>
        <taxon>Pseudomonadati</taxon>
        <taxon>Bacteroidota</taxon>
        <taxon>Bacteroidia</taxon>
        <taxon>Bacteroidales</taxon>
        <taxon>Bacteroidaceae</taxon>
        <taxon>Bacteroides</taxon>
    </lineage>
</organism>
<dbReference type="InterPro" id="IPR013320">
    <property type="entry name" value="ConA-like_dom_sf"/>
</dbReference>
<accession>A0A412G986</accession>
<dbReference type="EMBL" id="WCSB01000006">
    <property type="protein sequence ID" value="KAB4453105.1"/>
    <property type="molecule type" value="Genomic_DNA"/>
</dbReference>
<dbReference type="GO" id="GO:0005975">
    <property type="term" value="P:carbohydrate metabolic process"/>
    <property type="evidence" value="ECO:0007669"/>
    <property type="project" value="UniProtKB-ARBA"/>
</dbReference>
<dbReference type="AlphaFoldDB" id="A0A412G986"/>
<dbReference type="Proteomes" id="UP000460317">
    <property type="component" value="Unassembled WGS sequence"/>
</dbReference>
<gene>
    <name evidence="2" type="ORF">GAN93_08230</name>
    <name evidence="3" type="ORF">KQP68_04195</name>
</gene>
<sequence>MKVMKYFVLASLLCLSACGDDNDNKNNETPQNLAELTVDASEISIAQGDTRTVKITSGNGEYEVTSANEEVVTAEVDGDIVTLTAVEGHNNAQGVVYVKDKYYQRAKILVNTAAEFDLKLNKTLFTLYSQVEGADEAFVKIYTGNGGYSLEVIDENNCIEVDQSTLEDSESFTVKGIAQGNAEVKITDRKGKEAFVNLNVIAPKQITTDADEKGVLINANQGSQQVKILSGNGEYKILDAGDTKVVRLELYGNVVTVTGRKAGETSFTLTDAKGQVSQPIQVKIAPDKRWCMNLGRDYAVWTHFGEMTGEGVEALKAATNDFKLKKMTWELTCRIDNTYWLQTIMGKEGYFILRGGDDGEKGKEGGNQWKVIDLVGTGDKLQLRTGHNAIKLGEWMHLALVVDCDVAQSNPSEKYKLYINGSRVAWGEIKRNDLNFSEIDLCAGNDGGKVSIGKASDNNRFLGGAVLEARIWSVCRTEAQLKANAWDFVEENPEGLLGRWDFSAGAPVAYIEDGTDSDHELLMHVCKYDSFNATEFPMSRFGEAPIEVPFK</sequence>
<dbReference type="Gene3D" id="2.60.120.200">
    <property type="match status" value="1"/>
</dbReference>
<feature type="chain" id="PRO_5043189084" evidence="1">
    <location>
        <begin position="20"/>
        <end position="551"/>
    </location>
</feature>
<dbReference type="EMBL" id="CP083680">
    <property type="protein sequence ID" value="UYU67492.1"/>
    <property type="molecule type" value="Genomic_DNA"/>
</dbReference>
<reference evidence="2 4" key="1">
    <citation type="journal article" date="2019" name="Nat. Med.">
        <title>A library of human gut bacterial isolates paired with longitudinal multiomics data enables mechanistic microbiome research.</title>
        <authorList>
            <person name="Poyet M."/>
            <person name="Groussin M."/>
            <person name="Gibbons S.M."/>
            <person name="Avila-Pacheco J."/>
            <person name="Jiang X."/>
            <person name="Kearney S.M."/>
            <person name="Perrotta A.R."/>
            <person name="Berdy B."/>
            <person name="Zhao S."/>
            <person name="Lieberman T.D."/>
            <person name="Swanson P.K."/>
            <person name="Smith M."/>
            <person name="Roesemann S."/>
            <person name="Alexander J.E."/>
            <person name="Rich S.A."/>
            <person name="Livny J."/>
            <person name="Vlamakis H."/>
            <person name="Clish C."/>
            <person name="Bullock K."/>
            <person name="Deik A."/>
            <person name="Scott J."/>
            <person name="Pierce K.A."/>
            <person name="Xavier R.J."/>
            <person name="Alm E.J."/>
        </authorList>
    </citation>
    <scope>NUCLEOTIDE SEQUENCE [LARGE SCALE GENOMIC DNA]</scope>
    <source>
        <strain evidence="2 4">BIOML-A165</strain>
    </source>
</reference>
<dbReference type="GO" id="GO:0004553">
    <property type="term" value="F:hydrolase activity, hydrolyzing O-glycosyl compounds"/>
    <property type="evidence" value="ECO:0007669"/>
    <property type="project" value="UniProtKB-ARBA"/>
</dbReference>
<evidence type="ECO:0000313" key="2">
    <source>
        <dbReference type="EMBL" id="KAB4453105.1"/>
    </source>
</evidence>
<protein>
    <submittedName>
        <fullName evidence="2">LamG domain-containing protein</fullName>
    </submittedName>
</protein>
<dbReference type="Pfam" id="PF13385">
    <property type="entry name" value="Laminin_G_3"/>
    <property type="match status" value="1"/>
</dbReference>
<dbReference type="Proteomes" id="UP001156218">
    <property type="component" value="Chromosome"/>
</dbReference>
<evidence type="ECO:0000313" key="3">
    <source>
        <dbReference type="EMBL" id="UYU67492.1"/>
    </source>
</evidence>
<keyword evidence="1" id="KW-0732">Signal</keyword>
<evidence type="ECO:0000313" key="4">
    <source>
        <dbReference type="Proteomes" id="UP000460317"/>
    </source>
</evidence>
<evidence type="ECO:0000313" key="5">
    <source>
        <dbReference type="Proteomes" id="UP001156218"/>
    </source>
</evidence>
<feature type="signal peptide" evidence="1">
    <location>
        <begin position="1"/>
        <end position="19"/>
    </location>
</feature>
<name>A0A412G986_BACT4</name>